<keyword evidence="4" id="KW-0325">Glycoprotein</keyword>
<feature type="compositionally biased region" description="Pro residues" evidence="5">
    <location>
        <begin position="759"/>
        <end position="769"/>
    </location>
</feature>
<dbReference type="Proteomes" id="UP000274922">
    <property type="component" value="Unassembled WGS sequence"/>
</dbReference>
<dbReference type="Pfam" id="PF03142">
    <property type="entry name" value="Chitin_synth_2"/>
    <property type="match status" value="1"/>
</dbReference>
<feature type="region of interest" description="Disordered" evidence="5">
    <location>
        <begin position="1435"/>
        <end position="1463"/>
    </location>
</feature>
<feature type="compositionally biased region" description="Gly residues" evidence="5">
    <location>
        <begin position="853"/>
        <end position="869"/>
    </location>
</feature>
<dbReference type="STRING" id="1555241.A0A4P9XB14"/>
<evidence type="ECO:0000256" key="1">
    <source>
        <dbReference type="ARBA" id="ARBA00004651"/>
    </source>
</evidence>
<feature type="transmembrane region" description="Helical" evidence="6">
    <location>
        <begin position="461"/>
        <end position="482"/>
    </location>
</feature>
<dbReference type="Pfam" id="PF22997">
    <property type="entry name" value="CHS4"/>
    <property type="match status" value="1"/>
</dbReference>
<protein>
    <recommendedName>
        <fullName evidence="7">Chitin synthase 4-like domain-containing protein</fullName>
    </recommendedName>
</protein>
<keyword evidence="3" id="KW-0808">Transferase</keyword>
<evidence type="ECO:0000313" key="8">
    <source>
        <dbReference type="EMBL" id="RKP02583.1"/>
    </source>
</evidence>
<feature type="region of interest" description="Disordered" evidence="5">
    <location>
        <begin position="741"/>
        <end position="869"/>
    </location>
</feature>
<dbReference type="EMBL" id="ML014140">
    <property type="protein sequence ID" value="RKP02583.1"/>
    <property type="molecule type" value="Genomic_DNA"/>
</dbReference>
<feature type="transmembrane region" description="Helical" evidence="6">
    <location>
        <begin position="713"/>
        <end position="732"/>
    </location>
</feature>
<keyword evidence="6" id="KW-0812">Transmembrane</keyword>
<feature type="transmembrane region" description="Helical" evidence="6">
    <location>
        <begin position="1296"/>
        <end position="1317"/>
    </location>
</feature>
<feature type="domain" description="Chitin synthase 4-like" evidence="7">
    <location>
        <begin position="628"/>
        <end position="699"/>
    </location>
</feature>
<accession>A0A4P9XB14</accession>
<feature type="compositionally biased region" description="Polar residues" evidence="5">
    <location>
        <begin position="773"/>
        <end position="782"/>
    </location>
</feature>
<evidence type="ECO:0000256" key="3">
    <source>
        <dbReference type="ARBA" id="ARBA00022679"/>
    </source>
</evidence>
<keyword evidence="2" id="KW-1003">Cell membrane</keyword>
<feature type="region of interest" description="Disordered" evidence="5">
    <location>
        <begin position="315"/>
        <end position="335"/>
    </location>
</feature>
<organism evidence="8 9">
    <name type="scientific">Caulochytrium protostelioides</name>
    <dbReference type="NCBI Taxonomy" id="1555241"/>
    <lineage>
        <taxon>Eukaryota</taxon>
        <taxon>Fungi</taxon>
        <taxon>Fungi incertae sedis</taxon>
        <taxon>Chytridiomycota</taxon>
        <taxon>Chytridiomycota incertae sedis</taxon>
        <taxon>Chytridiomycetes</taxon>
        <taxon>Caulochytriales</taxon>
        <taxon>Caulochytriaceae</taxon>
        <taxon>Caulochytrium</taxon>
    </lineage>
</organism>
<keyword evidence="9" id="KW-1185">Reference proteome</keyword>
<feature type="region of interest" description="Disordered" evidence="5">
    <location>
        <begin position="48"/>
        <end position="71"/>
    </location>
</feature>
<evidence type="ECO:0000256" key="4">
    <source>
        <dbReference type="ARBA" id="ARBA00023180"/>
    </source>
</evidence>
<dbReference type="InterPro" id="IPR054295">
    <property type="entry name" value="CHS4-like_dom"/>
</dbReference>
<feature type="compositionally biased region" description="Gly residues" evidence="5">
    <location>
        <begin position="1452"/>
        <end position="1463"/>
    </location>
</feature>
<feature type="region of interest" description="Disordered" evidence="5">
    <location>
        <begin position="1003"/>
        <end position="1026"/>
    </location>
</feature>
<comment type="subcellular location">
    <subcellularLocation>
        <location evidence="1">Cell membrane</location>
        <topology evidence="1">Multi-pass membrane protein</topology>
    </subcellularLocation>
</comment>
<dbReference type="GO" id="GO:0005886">
    <property type="term" value="C:plasma membrane"/>
    <property type="evidence" value="ECO:0007669"/>
    <property type="project" value="UniProtKB-SubCell"/>
</dbReference>
<feature type="compositionally biased region" description="Low complexity" evidence="5">
    <location>
        <begin position="796"/>
        <end position="822"/>
    </location>
</feature>
<evidence type="ECO:0000259" key="7">
    <source>
        <dbReference type="Pfam" id="PF22997"/>
    </source>
</evidence>
<feature type="compositionally biased region" description="Basic and acidic residues" evidence="5">
    <location>
        <begin position="146"/>
        <end position="160"/>
    </location>
</feature>
<evidence type="ECO:0000313" key="9">
    <source>
        <dbReference type="Proteomes" id="UP000274922"/>
    </source>
</evidence>
<feature type="compositionally biased region" description="Basic and acidic residues" evidence="5">
    <location>
        <begin position="278"/>
        <end position="290"/>
    </location>
</feature>
<evidence type="ECO:0000256" key="2">
    <source>
        <dbReference type="ARBA" id="ARBA00022475"/>
    </source>
</evidence>
<keyword evidence="6" id="KW-1133">Transmembrane helix</keyword>
<feature type="region of interest" description="Disordered" evidence="5">
    <location>
        <begin position="1"/>
        <end position="23"/>
    </location>
</feature>
<feature type="transmembrane region" description="Helical" evidence="6">
    <location>
        <begin position="1333"/>
        <end position="1357"/>
    </location>
</feature>
<feature type="transmembrane region" description="Helical" evidence="6">
    <location>
        <begin position="1369"/>
        <end position="1391"/>
    </location>
</feature>
<evidence type="ECO:0000256" key="5">
    <source>
        <dbReference type="SAM" id="MobiDB-lite"/>
    </source>
</evidence>
<evidence type="ECO:0000256" key="6">
    <source>
        <dbReference type="SAM" id="Phobius"/>
    </source>
</evidence>
<gene>
    <name evidence="8" type="ORF">CXG81DRAFT_24798</name>
</gene>
<name>A0A4P9XB14_9FUNG</name>
<sequence>MPSRHGAAPDGRPVRSAATPLDEANYPSDAAAAAAAAGDFAVSPIAPVPALARDGETDGGEPPPSDTTIGMSYDTLRAMPQSAVVAGRPLSQDAQVHVAAAAVAWPPVGPAAGAGAGGAGHTPGPRVRGRPREAAEDAADYDTEPASDRSDWVAATRDDTASDSDTGSFAEAPLSALHHPQLSRSHPSLDGSSLIDLTRTDPEVSRGLPSRGGLRPTEADASFLGRPPAGSRGSASSSSLTASLRPGGGPNAAPLPDFQPLSLHWDGPSGAPSRLRHDRSARGQDPREDPSVIAQLREQMAQKRTSMSLMSSFTREVPDSGITTPTAGESLMPDPITRPPGVVTSGLKTAAFAKPGDTAFMLPMSSDAVAPPNPFGEGGGEGGGVAYIVRATREPQRGRLRSRLISQLEGFTTGAPAARTLATHTYVRRLRWLTAMVPSDHLLKRMGVRGPIQRLRLREHVFLAGTMILITLVGTMATWGFVQLTCTPIQTLAWGDRDHQSAFFVHGRVIPLTDPDHFRADLSISGRDGLVRAVPSGARLFEANVMGRVANFLQRYEITGHELVGDDLSAMTSDASAEAVCATALGPYWQPPPCTQTLRDGTLMTGCFPQEILIDGAHPHRYPELVMAWDDVVASQRHLVVFNSHVLDVTRLLTVPSPMWTTRFLQTLSARRGEDVTMAVARGGLHGEARCAEALFRVARIGRRRMACAVSHLLQLSLVAVVSAIVVVRWALQFRAVRAQAHSRRSGNVPRRPTQPRLTRPPPPAPPAPTAAGQANDSTEYNTWYGRQGHPSGLVSTSASSTPHPTASTSASGGRGSRGPTTDFVSMPGVVVPDLIIPSGIASSGRGSPDTGAGPGGGDGVDKGGGYGGYGGKKSGMDASLLSTASVQRTDLPTLVVLRGALAKTSDTVRLRGLLRAIADDYTHAPQHQLVVVFLESDATSVVPETDAQVRAQVESLIVLDAQWAIPPRSMRLAQHEGHASRGLAQVWPGAFSASPSLSSLEPSYSSDFTGDPSKPSRKPPPLLPGHGAIPAVIVTLRRQIERVSLVKSQPRHHPLAFMTHFLHKAVFDKPLSGLEYDLFIKIQMAGGIAPTRYEALVSVGLAQDRVPALNFDRGAFSKLLDCLQQHPDVTACTGDHRISEYVDRAHMSASDRWLDLQGYAHHRSHFLPRNWYSSLQATHQLSLQLSAFRLQGFTPRGERVPHLLHPSVTEAVVWPAPQYAVFATLQNDLVEALLRTLPTKRLRLVAESRFWSQVPTSFRALLDKACTNYLGQLTALTRVMVLSGLRGFGPISAGMLWFIDWLELLCGPVLVLWLLYMVGETLLQLQRGRLRLAWLSLVAPTFVVLLLVTPLCYMLLSQKRGTRWYAMSALYPLMAPLWLFVVPLWSVLYYPYYAQRLAGDDGRLDLAPALQAHSLAEAEVEIAPLTFKRLSDWVKHQPPPPPPPSGTAGLSTGGYASGRGVGNSRHGGGGILSGLSGGWAATPLLPDGLDDDDDESRAIFKSNRLRSPSAESVLETWVAVEGNDPLDEGGEAALLAREGPEGPMSAPAAAAAAATVRLPAAAMTLPMPEALGFDVSMPAALMAGAAMPKTAAAGLSPPTVPEGATATATATGMGMGMGVTATTFNLSTVPHATRSPASLTRVMLS</sequence>
<reference evidence="9" key="1">
    <citation type="journal article" date="2018" name="Nat. Microbiol.">
        <title>Leveraging single-cell genomics to expand the fungal tree of life.</title>
        <authorList>
            <person name="Ahrendt S.R."/>
            <person name="Quandt C.A."/>
            <person name="Ciobanu D."/>
            <person name="Clum A."/>
            <person name="Salamov A."/>
            <person name="Andreopoulos B."/>
            <person name="Cheng J.F."/>
            <person name="Woyke T."/>
            <person name="Pelin A."/>
            <person name="Henrissat B."/>
            <person name="Reynolds N.K."/>
            <person name="Benny G.L."/>
            <person name="Smith M.E."/>
            <person name="James T.Y."/>
            <person name="Grigoriev I.V."/>
        </authorList>
    </citation>
    <scope>NUCLEOTIDE SEQUENCE [LARGE SCALE GENOMIC DNA]</scope>
    <source>
        <strain evidence="9">ATCC 52028</strain>
    </source>
</reference>
<feature type="compositionally biased region" description="Low complexity" evidence="5">
    <location>
        <begin position="225"/>
        <end position="245"/>
    </location>
</feature>
<dbReference type="GO" id="GO:0016740">
    <property type="term" value="F:transferase activity"/>
    <property type="evidence" value="ECO:0007669"/>
    <property type="project" value="UniProtKB-KW"/>
</dbReference>
<proteinExistence type="predicted"/>
<feature type="region of interest" description="Disordered" evidence="5">
    <location>
        <begin position="113"/>
        <end position="291"/>
    </location>
</feature>
<keyword evidence="6" id="KW-0472">Membrane</keyword>
<feature type="compositionally biased region" description="Acidic residues" evidence="5">
    <location>
        <begin position="136"/>
        <end position="145"/>
    </location>
</feature>